<keyword evidence="1" id="KW-0812">Transmembrane</keyword>
<keyword evidence="1" id="KW-1133">Transmembrane helix</keyword>
<organism evidence="2 3">
    <name type="scientific">Allonocardiopsis opalescens</name>
    <dbReference type="NCBI Taxonomy" id="1144618"/>
    <lineage>
        <taxon>Bacteria</taxon>
        <taxon>Bacillati</taxon>
        <taxon>Actinomycetota</taxon>
        <taxon>Actinomycetes</taxon>
        <taxon>Streptosporangiales</taxon>
        <taxon>Allonocardiopsis</taxon>
    </lineage>
</organism>
<feature type="transmembrane region" description="Helical" evidence="1">
    <location>
        <begin position="42"/>
        <end position="63"/>
    </location>
</feature>
<evidence type="ECO:0000313" key="2">
    <source>
        <dbReference type="EMBL" id="PRX98524.1"/>
    </source>
</evidence>
<dbReference type="Proteomes" id="UP000237846">
    <property type="component" value="Unassembled WGS sequence"/>
</dbReference>
<evidence type="ECO:0000313" key="3">
    <source>
        <dbReference type="Proteomes" id="UP000237846"/>
    </source>
</evidence>
<keyword evidence="3" id="KW-1185">Reference proteome</keyword>
<dbReference type="RefSeq" id="WP_106245724.1">
    <property type="nucleotide sequence ID" value="NZ_PVZC01000004.1"/>
</dbReference>
<sequence length="91" mass="9013">MSQTPQRHDDHGHTPAAWTAVTIMIIGSAVGGVGIIATGGGVWLWTGVAVAIAVVGLIVGKLMQAAGLGRKVRAAVTAATDDSPAETAKAG</sequence>
<protein>
    <submittedName>
        <fullName evidence="2">Uncharacterized protein</fullName>
    </submittedName>
</protein>
<proteinExistence type="predicted"/>
<comment type="caution">
    <text evidence="2">The sequence shown here is derived from an EMBL/GenBank/DDBJ whole genome shotgun (WGS) entry which is preliminary data.</text>
</comment>
<feature type="transmembrane region" description="Helical" evidence="1">
    <location>
        <begin position="16"/>
        <end position="36"/>
    </location>
</feature>
<dbReference type="NCBIfam" id="NF041681">
    <property type="entry name" value="HGxxPAAW"/>
    <property type="match status" value="1"/>
</dbReference>
<dbReference type="EMBL" id="PVZC01000004">
    <property type="protein sequence ID" value="PRX98524.1"/>
    <property type="molecule type" value="Genomic_DNA"/>
</dbReference>
<accession>A0A2T0Q3Z5</accession>
<reference evidence="2 3" key="1">
    <citation type="submission" date="2018-03" db="EMBL/GenBank/DDBJ databases">
        <title>Genomic Encyclopedia of Archaeal and Bacterial Type Strains, Phase II (KMG-II): from individual species to whole genera.</title>
        <authorList>
            <person name="Goeker M."/>
        </authorList>
    </citation>
    <scope>NUCLEOTIDE SEQUENCE [LARGE SCALE GENOMIC DNA]</scope>
    <source>
        <strain evidence="2 3">DSM 45601</strain>
    </source>
</reference>
<evidence type="ECO:0000256" key="1">
    <source>
        <dbReference type="SAM" id="Phobius"/>
    </source>
</evidence>
<dbReference type="AlphaFoldDB" id="A0A2T0Q3Z5"/>
<name>A0A2T0Q3Z5_9ACTN</name>
<keyword evidence="1" id="KW-0472">Membrane</keyword>
<gene>
    <name evidence="2" type="ORF">CLV72_104101</name>
</gene>